<dbReference type="AlphaFoldDB" id="A0A0P0RGQ4"/>
<dbReference type="Pfam" id="PF04245">
    <property type="entry name" value="NA37"/>
    <property type="match status" value="1"/>
</dbReference>
<dbReference type="Proteomes" id="UP000019146">
    <property type="component" value="Chromosome 2"/>
</dbReference>
<proteinExistence type="inferred from homology"/>
<gene>
    <name evidence="4" type="ORF">K788_0001026</name>
</gene>
<accession>A0A0P0RGQ4</accession>
<evidence type="ECO:0000256" key="2">
    <source>
        <dbReference type="ARBA" id="ARBA00009035"/>
    </source>
</evidence>
<dbReference type="RefSeq" id="WP_035999492.1">
    <property type="nucleotide sequence ID" value="NZ_CP012747.1"/>
</dbReference>
<dbReference type="PANTHER" id="PTHR38772:SF1">
    <property type="entry name" value="NUCLEOID-ASSOCIATED PROTEIN YEJK"/>
    <property type="match status" value="1"/>
</dbReference>
<evidence type="ECO:0000313" key="5">
    <source>
        <dbReference type="Proteomes" id="UP000019146"/>
    </source>
</evidence>
<dbReference type="GO" id="GO:0009295">
    <property type="term" value="C:nucleoid"/>
    <property type="evidence" value="ECO:0007669"/>
    <property type="project" value="InterPro"/>
</dbReference>
<evidence type="ECO:0000256" key="3">
    <source>
        <dbReference type="ARBA" id="ARBA00022490"/>
    </source>
</evidence>
<dbReference type="EMBL" id="CP012747">
    <property type="protein sequence ID" value="ALL67854.1"/>
    <property type="molecule type" value="Genomic_DNA"/>
</dbReference>
<dbReference type="PANTHER" id="PTHR38772">
    <property type="match status" value="1"/>
</dbReference>
<dbReference type="KEGG" id="bcai:K788_0001026"/>
<dbReference type="InterPro" id="IPR007358">
    <property type="entry name" value="Nucleoid_associated_NdpA"/>
</dbReference>
<keyword evidence="3" id="KW-0963">Cytoplasm</keyword>
<dbReference type="GO" id="GO:0005737">
    <property type="term" value="C:cytoplasm"/>
    <property type="evidence" value="ECO:0007669"/>
    <property type="project" value="UniProtKB-SubCell"/>
</dbReference>
<comment type="similarity">
    <text evidence="2">Belongs to the YejK family.</text>
</comment>
<dbReference type="GeneID" id="69971639"/>
<evidence type="ECO:0000256" key="1">
    <source>
        <dbReference type="ARBA" id="ARBA00004496"/>
    </source>
</evidence>
<reference evidence="4 5" key="1">
    <citation type="journal article" date="2014" name="Genome Announc.">
        <title>Draft Genome Sequence of the Haloacid-Degrading Burkholderia caribensis Strain MBA4.</title>
        <authorList>
            <person name="Pan Y."/>
            <person name="Kong K.F."/>
            <person name="Tsang J.S."/>
        </authorList>
    </citation>
    <scope>NUCLEOTIDE SEQUENCE [LARGE SCALE GENOMIC DNA]</scope>
    <source>
        <strain evidence="4 5">MBA4</strain>
    </source>
</reference>
<comment type="subcellular location">
    <subcellularLocation>
        <location evidence="1">Cytoplasm</location>
    </subcellularLocation>
</comment>
<name>A0A0P0RGQ4_9BURK</name>
<organism evidence="4 5">
    <name type="scientific">Paraburkholderia caribensis MBA4</name>
    <dbReference type="NCBI Taxonomy" id="1323664"/>
    <lineage>
        <taxon>Bacteria</taxon>
        <taxon>Pseudomonadati</taxon>
        <taxon>Pseudomonadota</taxon>
        <taxon>Betaproteobacteria</taxon>
        <taxon>Burkholderiales</taxon>
        <taxon>Burkholderiaceae</taxon>
        <taxon>Paraburkholderia</taxon>
    </lineage>
</organism>
<sequence length="341" mass="38996">MPQEIKNLIIHRFDKAPHAAGTVLPRANVIAVTPVVQALVDRVHELYAHRTSKRHGKFEVDENNYPMARYMRTWYIDKTVEFVQMSVEMMTTLKDRADRTQFARGGYVLIAHLSNGAREFLLVVQLNDRAGSAIDDALNVVESIYLDVDDLRVAGRVDLTGWQVGDMDRYVGFLKGKGDVSEYFRQFLGCNTITDPAGDTRTLFRAIRKFAAEQAMEPEQKANFIDEATNICAELADRNEELNLDVFANRLFPQEPDLLKATFARDEYKLPDGLVPSKKEVAKQRSFRGRASNWTVEIQRTAIRTQEVQIDEQNRRITLNEVPEPLLRKLVAWKADEPEQV</sequence>
<protein>
    <submittedName>
        <fullName evidence="4">Nucleoid-associated protein ndpA</fullName>
    </submittedName>
</protein>
<evidence type="ECO:0000313" key="4">
    <source>
        <dbReference type="EMBL" id="ALL67854.1"/>
    </source>
</evidence>